<keyword evidence="3" id="KW-0223">Dioxygenase</keyword>
<protein>
    <recommendedName>
        <fullName evidence="1">3-dehydroshikimate dehydratase</fullName>
        <shortName evidence="1">DSD</shortName>
        <ecNumber evidence="1">4.2.1.118</ecNumber>
    </recommendedName>
</protein>
<feature type="binding site" evidence="1">
    <location>
        <position position="453"/>
    </location>
    <ligand>
        <name>Mg(2+)</name>
        <dbReference type="ChEBI" id="CHEBI:18420"/>
    </ligand>
</feature>
<dbReference type="GO" id="GO:0051213">
    <property type="term" value="F:dioxygenase activity"/>
    <property type="evidence" value="ECO:0007669"/>
    <property type="project" value="UniProtKB-KW"/>
</dbReference>
<feature type="domain" description="VOC" evidence="2">
    <location>
        <begin position="450"/>
        <end position="599"/>
    </location>
</feature>
<dbReference type="InterPro" id="IPR036237">
    <property type="entry name" value="Xyl_isomerase-like_sf"/>
</dbReference>
<dbReference type="InterPro" id="IPR029068">
    <property type="entry name" value="Glyas_Bleomycin-R_OHBP_Dase"/>
</dbReference>
<dbReference type="PANTHER" id="PTHR12110">
    <property type="entry name" value="HYDROXYPYRUVATE ISOMERASE"/>
    <property type="match status" value="1"/>
</dbReference>
<keyword evidence="1" id="KW-0479">Metal-binding</keyword>
<dbReference type="Gene3D" id="3.10.180.10">
    <property type="entry name" value="2,3-Dihydroxybiphenyl 1,2-Dioxygenase, domain 1"/>
    <property type="match status" value="2"/>
</dbReference>
<feature type="binding site" evidence="1">
    <location>
        <position position="165"/>
    </location>
    <ligand>
        <name>a divalent metal cation</name>
        <dbReference type="ChEBI" id="CHEBI:60240"/>
        <note>catalytic</note>
    </ligand>
</feature>
<dbReference type="AlphaFoldDB" id="A0A0J6VX00"/>
<dbReference type="InterPro" id="IPR013022">
    <property type="entry name" value="Xyl_isomerase-like_TIM-brl"/>
</dbReference>
<gene>
    <name evidence="3" type="ORF">VQ03_06255</name>
</gene>
<dbReference type="Gene3D" id="3.20.20.150">
    <property type="entry name" value="Divalent-metal-dependent TIM barrel enzymes"/>
    <property type="match status" value="1"/>
</dbReference>
<dbReference type="RefSeq" id="WP_048450012.1">
    <property type="nucleotide sequence ID" value="NZ_JBNNPJ010000047.1"/>
</dbReference>
<evidence type="ECO:0000259" key="2">
    <source>
        <dbReference type="PROSITE" id="PS51819"/>
    </source>
</evidence>
<dbReference type="Pfam" id="PF00903">
    <property type="entry name" value="Glyoxalase"/>
    <property type="match status" value="1"/>
</dbReference>
<feature type="binding site" evidence="1">
    <location>
        <position position="239"/>
    </location>
    <ligand>
        <name>a divalent metal cation</name>
        <dbReference type="ChEBI" id="CHEBI:60240"/>
        <note>catalytic</note>
    </ligand>
</feature>
<dbReference type="Pfam" id="PF14696">
    <property type="entry name" value="Glyoxalase_5"/>
    <property type="match status" value="1"/>
</dbReference>
<reference evidence="3 4" key="1">
    <citation type="submission" date="2015-03" db="EMBL/GenBank/DDBJ databases">
        <title>Genome sequencing of Methylobacterium tarhaniae DSM 25844.</title>
        <authorList>
            <person name="Chaudhry V."/>
            <person name="Patil P.B."/>
        </authorList>
    </citation>
    <scope>NUCLEOTIDE SEQUENCE [LARGE SCALE GENOMIC DNA]</scope>
    <source>
        <strain evidence="3 4">DSM 25844</strain>
    </source>
</reference>
<dbReference type="PANTHER" id="PTHR12110:SF21">
    <property type="entry name" value="XYLOSE ISOMERASE-LIKE TIM BARREL DOMAIN-CONTAINING PROTEIN"/>
    <property type="match status" value="1"/>
</dbReference>
<comment type="caution">
    <text evidence="3">The sequence shown here is derived from an EMBL/GenBank/DDBJ whole genome shotgun (WGS) entry which is preliminary data.</text>
</comment>
<dbReference type="InterPro" id="IPR037523">
    <property type="entry name" value="VOC_core"/>
</dbReference>
<feature type="binding site" evidence="1">
    <location>
        <position position="531"/>
    </location>
    <ligand>
        <name>Mg(2+)</name>
        <dbReference type="ChEBI" id="CHEBI:18420"/>
    </ligand>
</feature>
<dbReference type="PATRIC" id="fig|1187852.3.peg.4585"/>
<comment type="function">
    <text evidence="1">Catalyzes the conversion of 3-dehydroshikimate to protocatechuate (3,4-dihydroxybenzoate), a common intermediate of quinate and shikimate degradation pathways.</text>
</comment>
<feature type="binding site" evidence="1">
    <location>
        <position position="191"/>
    </location>
    <ligand>
        <name>a divalent metal cation</name>
        <dbReference type="ChEBI" id="CHEBI:60240"/>
        <note>catalytic</note>
    </ligand>
</feature>
<evidence type="ECO:0000256" key="1">
    <source>
        <dbReference type="HAMAP-Rule" id="MF_02238"/>
    </source>
</evidence>
<dbReference type="HAMAP" id="MF_02238">
    <property type="entry name" value="DSD"/>
    <property type="match status" value="1"/>
</dbReference>
<dbReference type="InterPro" id="IPR004360">
    <property type="entry name" value="Glyas_Fos-R_dOase_dom"/>
</dbReference>
<dbReference type="SUPFAM" id="SSF51658">
    <property type="entry name" value="Xylose isomerase-like"/>
    <property type="match status" value="1"/>
</dbReference>
<dbReference type="Proteomes" id="UP000036449">
    <property type="component" value="Unassembled WGS sequence"/>
</dbReference>
<evidence type="ECO:0000313" key="3">
    <source>
        <dbReference type="EMBL" id="KMO43846.1"/>
    </source>
</evidence>
<dbReference type="InterPro" id="IPR043700">
    <property type="entry name" value="DSD"/>
</dbReference>
<dbReference type="GO" id="GO:0046279">
    <property type="term" value="P:3,4-dihydroxybenzoate biosynthetic process"/>
    <property type="evidence" value="ECO:0007669"/>
    <property type="project" value="UniProtKB-UniRule"/>
</dbReference>
<name>A0A0J6VX00_9HYPH</name>
<dbReference type="EMBL" id="LABZ01000035">
    <property type="protein sequence ID" value="KMO43846.1"/>
    <property type="molecule type" value="Genomic_DNA"/>
</dbReference>
<dbReference type="SUPFAM" id="SSF54593">
    <property type="entry name" value="Glyoxalase/Bleomycin resistance protein/Dihydroxybiphenyl dioxygenase"/>
    <property type="match status" value="1"/>
</dbReference>
<proteinExistence type="inferred from homology"/>
<comment type="similarity">
    <text evidence="1">Belongs to the bacterial two-domain DSD family.</text>
</comment>
<dbReference type="GO" id="GO:0046872">
    <property type="term" value="F:metal ion binding"/>
    <property type="evidence" value="ECO:0007669"/>
    <property type="project" value="UniProtKB-UniRule"/>
</dbReference>
<dbReference type="GO" id="GO:0046565">
    <property type="term" value="F:3-dehydroshikimate dehydratase activity"/>
    <property type="evidence" value="ECO:0007669"/>
    <property type="project" value="UniProtKB-UniRule"/>
</dbReference>
<keyword evidence="1" id="KW-0456">Lyase</keyword>
<accession>A0A0J6VX00</accession>
<keyword evidence="3" id="KW-0670">Pyruvate</keyword>
<sequence length="644" mass="70806">MRKAIATVSLSGTLIEKLEAIAAARFDGVEIFENDLLFHTGAARDVRRYASDLGLSIDLFQPFRDFEGVSDEQLKRNLDRAERKFDLMEELGAPLILVCSNVGTDVSDDDARMADQLYQLAERAAKRGLKIGFEALSWGTKVRTFDRAWGIVERANHPHLGLILDSFHTLALPDDWSGIANLPGQRVFFVQLADAPRIGMNPLTLSRHFRCLPGQGDLDVPGFLQAVLACGYTGTISLEIFNDEMRAAPPRQTAADGHRSLLFLEERVRRTEEAAAQAFSQAAPSPAKRPRRRVELFDPPLPPAIAGHRFIEVAVDERCEGALARLLDQLGFTRLGRHRSKAVTLYGQGEIRIVLNREPDSFASSYFLMHGPSVCAQAIATDDALAALGRAESYGATRFGGRIGPDENAFPSIRAPDGSLIILTDPQTGGDFERDFVMDGDAEPEGLLTRVDHVAQALPEGQLDSWVLFYRAVLGLEPEDVVVLPDPYGLVRSKAMSNAERTMRMPLNISESRNTATARLVTSFAGAGVHHIALSTDDIFAAAERLKAAGATLLPIPANYYDDVAARFGLDDALIARMQSLSILYDRVGEGEFLQFYTTPFEERFYFEIVQRKGGYDLYGAPNAPVRMAALATLRGPNLSQVLR</sequence>
<evidence type="ECO:0000313" key="4">
    <source>
        <dbReference type="Proteomes" id="UP000036449"/>
    </source>
</evidence>
<feature type="binding site" evidence="1">
    <location>
        <position position="608"/>
    </location>
    <ligand>
        <name>Mg(2+)</name>
        <dbReference type="ChEBI" id="CHEBI:18420"/>
    </ligand>
</feature>
<comment type="pathway">
    <text evidence="1">Aromatic compound metabolism; 3,4-dihydroxybenzoate biosynthesis.</text>
</comment>
<dbReference type="UniPathway" id="UPA00088"/>
<dbReference type="Pfam" id="PF01261">
    <property type="entry name" value="AP_endonuc_2"/>
    <property type="match status" value="1"/>
</dbReference>
<keyword evidence="4" id="KW-1185">Reference proteome</keyword>
<feature type="binding site" evidence="1">
    <location>
        <position position="134"/>
    </location>
    <ligand>
        <name>a divalent metal cation</name>
        <dbReference type="ChEBI" id="CHEBI:60240"/>
        <note>catalytic</note>
    </ligand>
</feature>
<dbReference type="PROSITE" id="PS51819">
    <property type="entry name" value="VOC"/>
    <property type="match status" value="2"/>
</dbReference>
<dbReference type="EC" id="4.2.1.118" evidence="1"/>
<comment type="cofactor">
    <cofactor evidence="1">
        <name>a divalent metal cation</name>
        <dbReference type="ChEBI" id="CHEBI:60240"/>
    </cofactor>
</comment>
<feature type="domain" description="VOC" evidence="2">
    <location>
        <begin position="307"/>
        <end position="426"/>
    </location>
</feature>
<organism evidence="3 4">
    <name type="scientific">Methylobacterium tarhaniae</name>
    <dbReference type="NCBI Taxonomy" id="1187852"/>
    <lineage>
        <taxon>Bacteria</taxon>
        <taxon>Pseudomonadati</taxon>
        <taxon>Pseudomonadota</taxon>
        <taxon>Alphaproteobacteria</taxon>
        <taxon>Hyphomicrobiales</taxon>
        <taxon>Methylobacteriaceae</taxon>
        <taxon>Methylobacterium</taxon>
    </lineage>
</organism>
<comment type="catalytic activity">
    <reaction evidence="1">
        <text>3-dehydroshikimate = 3,4-dihydroxybenzoate + H2O</text>
        <dbReference type="Rhea" id="RHEA:24848"/>
        <dbReference type="ChEBI" id="CHEBI:15377"/>
        <dbReference type="ChEBI" id="CHEBI:16630"/>
        <dbReference type="ChEBI" id="CHEBI:36241"/>
        <dbReference type="EC" id="4.2.1.118"/>
    </reaction>
</comment>
<dbReference type="InterPro" id="IPR050312">
    <property type="entry name" value="IolE/XylAMocC-like"/>
</dbReference>
<keyword evidence="3" id="KW-0560">Oxidoreductase</keyword>
<dbReference type="OrthoDB" id="9780241at2"/>